<evidence type="ECO:0000256" key="8">
    <source>
        <dbReference type="ARBA" id="ARBA00022840"/>
    </source>
</evidence>
<dbReference type="CDD" id="cd00483">
    <property type="entry name" value="HPPK"/>
    <property type="match status" value="1"/>
</dbReference>
<dbReference type="EMBL" id="JBIGHZ010000005">
    <property type="protein sequence ID" value="MFG6449436.1"/>
    <property type="molecule type" value="Genomic_DNA"/>
</dbReference>
<dbReference type="EC" id="2.7.6.3" evidence="3"/>
<reference evidence="14 15" key="1">
    <citation type="submission" date="2024-08" db="EMBL/GenBank/DDBJ databases">
        <authorList>
            <person name="Lu H."/>
        </authorList>
    </citation>
    <scope>NUCLEOTIDE SEQUENCE [LARGE SCALE GENOMIC DNA]</scope>
    <source>
        <strain evidence="14 15">BYS180W</strain>
    </source>
</reference>
<evidence type="ECO:0000256" key="4">
    <source>
        <dbReference type="ARBA" id="ARBA00016218"/>
    </source>
</evidence>
<evidence type="ECO:0000256" key="6">
    <source>
        <dbReference type="ARBA" id="ARBA00022741"/>
    </source>
</evidence>
<evidence type="ECO:0000256" key="7">
    <source>
        <dbReference type="ARBA" id="ARBA00022777"/>
    </source>
</evidence>
<dbReference type="Proteomes" id="UP001606099">
    <property type="component" value="Unassembled WGS sequence"/>
</dbReference>
<keyword evidence="9" id="KW-0289">Folate biosynthesis</keyword>
<dbReference type="InterPro" id="IPR035907">
    <property type="entry name" value="Hppk_sf"/>
</dbReference>
<gene>
    <name evidence="14" type="primary">folK</name>
    <name evidence="14" type="ORF">ACG0Z6_14505</name>
</gene>
<evidence type="ECO:0000256" key="9">
    <source>
        <dbReference type="ARBA" id="ARBA00022909"/>
    </source>
</evidence>
<evidence type="ECO:0000313" key="15">
    <source>
        <dbReference type="Proteomes" id="UP001606099"/>
    </source>
</evidence>
<dbReference type="NCBIfam" id="TIGR01498">
    <property type="entry name" value="folK"/>
    <property type="match status" value="1"/>
</dbReference>
<evidence type="ECO:0000256" key="2">
    <source>
        <dbReference type="ARBA" id="ARBA00005810"/>
    </source>
</evidence>
<sequence>MSTEPAVSAVFQGLALVGLGANLGDAQASVWQAIAACAQCPDTRCLGWSSAWRTAPVDAQGPDFVNAVAVLETTLAPLQLLDALQAIEQQHGRERPYRNAPRTLDLDLLALQGCEMAEPRLTLPHPRMFGRAFVLAPLLELCPTWVWPKVGPLEQALLACQDQALHVLPGAWPQPPAPQRAALAQRLQQAFAG</sequence>
<accession>A0ABW7FYQ2</accession>
<evidence type="ECO:0000256" key="1">
    <source>
        <dbReference type="ARBA" id="ARBA00005051"/>
    </source>
</evidence>
<evidence type="ECO:0000256" key="11">
    <source>
        <dbReference type="ARBA" id="ARBA00029766"/>
    </source>
</evidence>
<keyword evidence="5 14" id="KW-0808">Transferase</keyword>
<evidence type="ECO:0000313" key="14">
    <source>
        <dbReference type="EMBL" id="MFG6449436.1"/>
    </source>
</evidence>
<keyword evidence="7" id="KW-0418">Kinase</keyword>
<evidence type="ECO:0000259" key="13">
    <source>
        <dbReference type="PROSITE" id="PS00794"/>
    </source>
</evidence>
<dbReference type="Gene3D" id="3.30.70.560">
    <property type="entry name" value="7,8-Dihydro-6-hydroxymethylpterin-pyrophosphokinase HPPK"/>
    <property type="match status" value="1"/>
</dbReference>
<protein>
    <recommendedName>
        <fullName evidence="4">2-amino-4-hydroxy-6-hydroxymethyldihydropteridine pyrophosphokinase</fullName>
        <ecNumber evidence="3">2.7.6.3</ecNumber>
    </recommendedName>
    <alternativeName>
        <fullName evidence="11">6-hydroxymethyl-7,8-dihydropterin pyrophosphokinase</fullName>
    </alternativeName>
    <alternativeName>
        <fullName evidence="12">7,8-dihydro-6-hydroxymethylpterin-pyrophosphokinase</fullName>
    </alternativeName>
</protein>
<keyword evidence="15" id="KW-1185">Reference proteome</keyword>
<comment type="caution">
    <text evidence="14">The sequence shown here is derived from an EMBL/GenBank/DDBJ whole genome shotgun (WGS) entry which is preliminary data.</text>
</comment>
<proteinExistence type="inferred from homology"/>
<keyword evidence="8" id="KW-0067">ATP-binding</keyword>
<comment type="similarity">
    <text evidence="2">Belongs to the HPPK family.</text>
</comment>
<organism evidence="14 15">
    <name type="scientific">Roseateles rivi</name>
    <dbReference type="NCBI Taxonomy" id="3299028"/>
    <lineage>
        <taxon>Bacteria</taxon>
        <taxon>Pseudomonadati</taxon>
        <taxon>Pseudomonadota</taxon>
        <taxon>Betaproteobacteria</taxon>
        <taxon>Burkholderiales</taxon>
        <taxon>Sphaerotilaceae</taxon>
        <taxon>Roseateles</taxon>
    </lineage>
</organism>
<dbReference type="SUPFAM" id="SSF55083">
    <property type="entry name" value="6-hydroxymethyl-7,8-dihydropterin pyrophosphokinase, HPPK"/>
    <property type="match status" value="1"/>
</dbReference>
<dbReference type="GO" id="GO:0003848">
    <property type="term" value="F:2-amino-4-hydroxy-6-hydroxymethyldihydropteridine diphosphokinase activity"/>
    <property type="evidence" value="ECO:0007669"/>
    <property type="project" value="UniProtKB-EC"/>
</dbReference>
<dbReference type="PANTHER" id="PTHR43071">
    <property type="entry name" value="2-AMINO-4-HYDROXY-6-HYDROXYMETHYLDIHYDROPTERIDINE PYROPHOSPHOKINASE"/>
    <property type="match status" value="1"/>
</dbReference>
<keyword evidence="6" id="KW-0547">Nucleotide-binding</keyword>
<evidence type="ECO:0000256" key="3">
    <source>
        <dbReference type="ARBA" id="ARBA00013253"/>
    </source>
</evidence>
<comment type="function">
    <text evidence="10">Catalyzes the transfer of pyrophosphate from adenosine triphosphate (ATP) to 6-hydroxymethyl-7,8-dihydropterin, an enzymatic step in folate biosynthesis pathway.</text>
</comment>
<dbReference type="PANTHER" id="PTHR43071:SF1">
    <property type="entry name" value="2-AMINO-4-HYDROXY-6-HYDROXYMETHYLDIHYDROPTERIDINE PYROPHOSPHOKINASE"/>
    <property type="match status" value="1"/>
</dbReference>
<evidence type="ECO:0000256" key="5">
    <source>
        <dbReference type="ARBA" id="ARBA00022679"/>
    </source>
</evidence>
<name>A0ABW7FYQ2_9BURK</name>
<evidence type="ECO:0000256" key="10">
    <source>
        <dbReference type="ARBA" id="ARBA00029409"/>
    </source>
</evidence>
<feature type="domain" description="7,8-dihydro-6-hydroxymethylpterin-pyrophosphokinase" evidence="13">
    <location>
        <begin position="98"/>
        <end position="109"/>
    </location>
</feature>
<comment type="pathway">
    <text evidence="1">Cofactor biosynthesis; tetrahydrofolate biosynthesis; 2-amino-4-hydroxy-6-hydroxymethyl-7,8-dihydropteridine diphosphate from 7,8-dihydroneopterin triphosphate: step 4/4.</text>
</comment>
<dbReference type="Pfam" id="PF01288">
    <property type="entry name" value="HPPK"/>
    <property type="match status" value="1"/>
</dbReference>
<dbReference type="PROSITE" id="PS00794">
    <property type="entry name" value="HPPK"/>
    <property type="match status" value="1"/>
</dbReference>
<evidence type="ECO:0000256" key="12">
    <source>
        <dbReference type="ARBA" id="ARBA00033413"/>
    </source>
</evidence>
<dbReference type="RefSeq" id="WP_394462620.1">
    <property type="nucleotide sequence ID" value="NZ_JBIGHZ010000005.1"/>
</dbReference>
<dbReference type="InterPro" id="IPR000550">
    <property type="entry name" value="Hppk"/>
</dbReference>